<proteinExistence type="inferred from homology"/>
<keyword evidence="4" id="KW-0689">Ribosomal protein</keyword>
<evidence type="ECO:0000256" key="4">
    <source>
        <dbReference type="ARBA" id="ARBA00022980"/>
    </source>
</evidence>
<keyword evidence="9" id="KW-1185">Reference proteome</keyword>
<reference evidence="8 9" key="1">
    <citation type="submission" date="2024-03" db="EMBL/GenBank/DDBJ databases">
        <title>The genome assembly and annotation of the cricket Gryllus longicercus Weissman &amp; Gray.</title>
        <authorList>
            <person name="Szrajer S."/>
            <person name="Gray D."/>
            <person name="Ylla G."/>
        </authorList>
    </citation>
    <scope>NUCLEOTIDE SEQUENCE [LARGE SCALE GENOMIC DNA]</scope>
    <source>
        <strain evidence="8">DAG 2021-001</strain>
        <tissue evidence="8">Whole body minus gut</tissue>
    </source>
</reference>
<dbReference type="InterPro" id="IPR019346">
    <property type="entry name" value="Ribosomal_mL42"/>
</dbReference>
<evidence type="ECO:0000313" key="9">
    <source>
        <dbReference type="Proteomes" id="UP001378592"/>
    </source>
</evidence>
<evidence type="ECO:0000256" key="7">
    <source>
        <dbReference type="ARBA" id="ARBA00035189"/>
    </source>
</evidence>
<dbReference type="Proteomes" id="UP001378592">
    <property type="component" value="Unassembled WGS sequence"/>
</dbReference>
<comment type="caution">
    <text evidence="8">The sequence shown here is derived from an EMBL/GenBank/DDBJ whole genome shotgun (WGS) entry which is preliminary data.</text>
</comment>
<dbReference type="Pfam" id="PF10210">
    <property type="entry name" value="MRP-S32"/>
    <property type="match status" value="1"/>
</dbReference>
<keyword evidence="6" id="KW-0687">Ribonucleoprotein</keyword>
<evidence type="ECO:0000256" key="3">
    <source>
        <dbReference type="ARBA" id="ARBA00022946"/>
    </source>
</evidence>
<dbReference type="EMBL" id="JAZDUA010000156">
    <property type="protein sequence ID" value="KAK7866058.1"/>
    <property type="molecule type" value="Genomic_DNA"/>
</dbReference>
<dbReference type="PANTHER" id="PTHR13450">
    <property type="entry name" value="MITOCHONDRIAL 39S RIBOSOMAL PROTEIN L42"/>
    <property type="match status" value="1"/>
</dbReference>
<protein>
    <recommendedName>
        <fullName evidence="7">Large ribosomal subunit protein mL42</fullName>
    </recommendedName>
</protein>
<dbReference type="AlphaFoldDB" id="A0AAN9VZA1"/>
<evidence type="ECO:0000256" key="2">
    <source>
        <dbReference type="ARBA" id="ARBA00005556"/>
    </source>
</evidence>
<name>A0AAN9VZA1_9ORTH</name>
<evidence type="ECO:0000256" key="6">
    <source>
        <dbReference type="ARBA" id="ARBA00023274"/>
    </source>
</evidence>
<dbReference type="GO" id="GO:0005762">
    <property type="term" value="C:mitochondrial large ribosomal subunit"/>
    <property type="evidence" value="ECO:0007669"/>
    <property type="project" value="TreeGrafter"/>
</dbReference>
<comment type="similarity">
    <text evidence="2">Belongs to the mitochondrion-specific ribosomal protein mL42 family.</text>
</comment>
<keyword evidence="3" id="KW-0809">Transit peptide</keyword>
<accession>A0AAN9VZA1</accession>
<comment type="subcellular location">
    <subcellularLocation>
        <location evidence="1">Mitochondrion</location>
    </subcellularLocation>
</comment>
<dbReference type="PANTHER" id="PTHR13450:SF4">
    <property type="entry name" value="LARGE RIBOSOMAL SUBUNIT PROTEIN ML42"/>
    <property type="match status" value="1"/>
</dbReference>
<keyword evidence="5" id="KW-0496">Mitochondrion</keyword>
<evidence type="ECO:0000256" key="5">
    <source>
        <dbReference type="ARBA" id="ARBA00023128"/>
    </source>
</evidence>
<organism evidence="8 9">
    <name type="scientific">Gryllus longicercus</name>
    <dbReference type="NCBI Taxonomy" id="2509291"/>
    <lineage>
        <taxon>Eukaryota</taxon>
        <taxon>Metazoa</taxon>
        <taxon>Ecdysozoa</taxon>
        <taxon>Arthropoda</taxon>
        <taxon>Hexapoda</taxon>
        <taxon>Insecta</taxon>
        <taxon>Pterygota</taxon>
        <taxon>Neoptera</taxon>
        <taxon>Polyneoptera</taxon>
        <taxon>Orthoptera</taxon>
        <taxon>Ensifera</taxon>
        <taxon>Gryllidea</taxon>
        <taxon>Grylloidea</taxon>
        <taxon>Gryllidae</taxon>
        <taxon>Gryllinae</taxon>
        <taxon>Gryllus</taxon>
    </lineage>
</organism>
<evidence type="ECO:0000313" key="8">
    <source>
        <dbReference type="EMBL" id="KAK7866058.1"/>
    </source>
</evidence>
<sequence length="141" mass="16963">MAANGRIWRLYESRSWWTFRSICRTLWNTRTAINSRPFASITSLKYTEDKVVVTDNGSVIVCWHPENTVPYELTRPLPEVQEEDSTVLRVAKDVALNRIMKRKTDEQVRQELMKITHTTKHRWFPKSEKYKREKHHDREYL</sequence>
<evidence type="ECO:0000256" key="1">
    <source>
        <dbReference type="ARBA" id="ARBA00004173"/>
    </source>
</evidence>
<gene>
    <name evidence="8" type="ORF">R5R35_013559</name>
</gene>